<protein>
    <recommendedName>
        <fullName evidence="2">Phospholipase C/D domain-containing protein</fullName>
    </recommendedName>
</protein>
<proteinExistence type="predicted"/>
<comment type="caution">
    <text evidence="1">The sequence shown here is derived from an EMBL/GenBank/DDBJ whole genome shotgun (WGS) entry which is preliminary data.</text>
</comment>
<evidence type="ECO:0000313" key="1">
    <source>
        <dbReference type="EMBL" id="HGU53188.1"/>
    </source>
</evidence>
<dbReference type="GO" id="GO:0016788">
    <property type="term" value="F:hydrolase activity, acting on ester bonds"/>
    <property type="evidence" value="ECO:0007669"/>
    <property type="project" value="InterPro"/>
</dbReference>
<evidence type="ECO:0008006" key="2">
    <source>
        <dbReference type="Google" id="ProtNLM"/>
    </source>
</evidence>
<dbReference type="EMBL" id="DSZZ01000312">
    <property type="protein sequence ID" value="HGU53188.1"/>
    <property type="molecule type" value="Genomic_DNA"/>
</dbReference>
<organism evidence="1">
    <name type="scientific">Fervidobacterium pennivorans</name>
    <dbReference type="NCBI Taxonomy" id="93466"/>
    <lineage>
        <taxon>Bacteria</taxon>
        <taxon>Thermotogati</taxon>
        <taxon>Thermotogota</taxon>
        <taxon>Thermotogae</taxon>
        <taxon>Thermotogales</taxon>
        <taxon>Fervidobacteriaceae</taxon>
        <taxon>Fervidobacterium</taxon>
    </lineage>
</organism>
<gene>
    <name evidence="1" type="ORF">ENT78_06690</name>
</gene>
<dbReference type="InterPro" id="IPR008947">
    <property type="entry name" value="PLipase_C/P1_nuclease_dom_sf"/>
</dbReference>
<name>A0A7V4KDM8_FERPE</name>
<accession>A0A7V4KDM8</accession>
<reference evidence="1" key="1">
    <citation type="journal article" date="2020" name="mSystems">
        <title>Genome- and Community-Level Interaction Insights into Carbon Utilization and Element Cycling Functions of Hydrothermarchaeota in Hydrothermal Sediment.</title>
        <authorList>
            <person name="Zhou Z."/>
            <person name="Liu Y."/>
            <person name="Xu W."/>
            <person name="Pan J."/>
            <person name="Luo Z.H."/>
            <person name="Li M."/>
        </authorList>
    </citation>
    <scope>NUCLEOTIDE SEQUENCE [LARGE SCALE GENOMIC DNA]</scope>
    <source>
        <strain evidence="1">SpSt-61</strain>
    </source>
</reference>
<dbReference type="Gene3D" id="1.10.575.10">
    <property type="entry name" value="P1 Nuclease"/>
    <property type="match status" value="1"/>
</dbReference>
<dbReference type="AlphaFoldDB" id="A0A7V4KDM8"/>
<sequence length="159" mass="18709">MLTREINRYSEQRGAEYGAAFWVEEAKSAYQRQEPKWVQYLGWAAHYLADALCPPHTCFRVNEKGERVTCDFWAQRDGLFSRELRFEMMSLDPFINVLHNPGFDVSFQDGTDILNWIVKRAREIAEMPLVPEFPYLKDLNIIFSWISSGIRGLYKYVTQ</sequence>